<evidence type="ECO:0000256" key="8">
    <source>
        <dbReference type="SAM" id="Phobius"/>
    </source>
</evidence>
<keyword evidence="3" id="KW-0547">Nucleotide-binding</keyword>
<dbReference type="PROSITE" id="PS00211">
    <property type="entry name" value="ABC_TRANSPORTER_1"/>
    <property type="match status" value="1"/>
</dbReference>
<dbReference type="GO" id="GO:0005524">
    <property type="term" value="F:ATP binding"/>
    <property type="evidence" value="ECO:0007669"/>
    <property type="project" value="UniProtKB-KW"/>
</dbReference>
<evidence type="ECO:0000256" key="7">
    <source>
        <dbReference type="SAM" id="MobiDB-lite"/>
    </source>
</evidence>
<dbReference type="OrthoDB" id="6500128at2759"/>
<dbReference type="InterPro" id="IPR003439">
    <property type="entry name" value="ABC_transporter-like_ATP-bd"/>
</dbReference>
<dbReference type="VEuPathDB" id="CryptoDB:Vbra_9179"/>
<evidence type="ECO:0000259" key="10">
    <source>
        <dbReference type="PROSITE" id="PS50929"/>
    </source>
</evidence>
<evidence type="ECO:0000313" key="12">
    <source>
        <dbReference type="Proteomes" id="UP000041254"/>
    </source>
</evidence>
<dbReference type="Pfam" id="PF00664">
    <property type="entry name" value="ABC_membrane"/>
    <property type="match status" value="1"/>
</dbReference>
<keyword evidence="12" id="KW-1185">Reference proteome</keyword>
<dbReference type="PROSITE" id="PS50893">
    <property type="entry name" value="ABC_TRANSPORTER_2"/>
    <property type="match status" value="1"/>
</dbReference>
<feature type="domain" description="ABC transmembrane type-1" evidence="10">
    <location>
        <begin position="265"/>
        <end position="548"/>
    </location>
</feature>
<dbReference type="GO" id="GO:0015421">
    <property type="term" value="F:ABC-type oligopeptide transporter activity"/>
    <property type="evidence" value="ECO:0007669"/>
    <property type="project" value="TreeGrafter"/>
</dbReference>
<dbReference type="InterPro" id="IPR036640">
    <property type="entry name" value="ABC1_TM_sf"/>
</dbReference>
<evidence type="ECO:0000256" key="5">
    <source>
        <dbReference type="ARBA" id="ARBA00022989"/>
    </source>
</evidence>
<comment type="subcellular location">
    <subcellularLocation>
        <location evidence="1">Membrane</location>
        <topology evidence="1">Multi-pass membrane protein</topology>
    </subcellularLocation>
</comment>
<dbReference type="PhylomeDB" id="A0A0G4FHM2"/>
<proteinExistence type="predicted"/>
<feature type="transmembrane region" description="Helical" evidence="8">
    <location>
        <begin position="53"/>
        <end position="79"/>
    </location>
</feature>
<evidence type="ECO:0000256" key="2">
    <source>
        <dbReference type="ARBA" id="ARBA00022692"/>
    </source>
</evidence>
<dbReference type="InterPro" id="IPR011527">
    <property type="entry name" value="ABC1_TM_dom"/>
</dbReference>
<feature type="transmembrane region" description="Helical" evidence="8">
    <location>
        <begin position="261"/>
        <end position="281"/>
    </location>
</feature>
<dbReference type="EMBL" id="CDMY01000440">
    <property type="protein sequence ID" value="CEM12963.1"/>
    <property type="molecule type" value="Genomic_DNA"/>
</dbReference>
<evidence type="ECO:0000256" key="4">
    <source>
        <dbReference type="ARBA" id="ARBA00022840"/>
    </source>
</evidence>
<evidence type="ECO:0000259" key="9">
    <source>
        <dbReference type="PROSITE" id="PS50893"/>
    </source>
</evidence>
<organism evidence="11 12">
    <name type="scientific">Vitrella brassicaformis (strain CCMP3155)</name>
    <dbReference type="NCBI Taxonomy" id="1169540"/>
    <lineage>
        <taxon>Eukaryota</taxon>
        <taxon>Sar</taxon>
        <taxon>Alveolata</taxon>
        <taxon>Colpodellida</taxon>
        <taxon>Vitrellaceae</taxon>
        <taxon>Vitrella</taxon>
    </lineage>
</organism>
<feature type="transmembrane region" description="Helical" evidence="8">
    <location>
        <begin position="301"/>
        <end position="325"/>
    </location>
</feature>
<keyword evidence="6 8" id="KW-0472">Membrane</keyword>
<feature type="transmembrane region" description="Helical" evidence="8">
    <location>
        <begin position="488"/>
        <end position="513"/>
    </location>
</feature>
<evidence type="ECO:0000256" key="3">
    <source>
        <dbReference type="ARBA" id="ARBA00022741"/>
    </source>
</evidence>
<keyword evidence="2 8" id="KW-0812">Transmembrane</keyword>
<feature type="transmembrane region" description="Helical" evidence="8">
    <location>
        <begin position="117"/>
        <end position="136"/>
    </location>
</feature>
<accession>A0A0G4FHM2</accession>
<dbReference type="SUPFAM" id="SSF90123">
    <property type="entry name" value="ABC transporter transmembrane region"/>
    <property type="match status" value="1"/>
</dbReference>
<dbReference type="InterPro" id="IPR027417">
    <property type="entry name" value="P-loop_NTPase"/>
</dbReference>
<dbReference type="Proteomes" id="UP000041254">
    <property type="component" value="Unassembled WGS sequence"/>
</dbReference>
<evidence type="ECO:0000313" key="11">
    <source>
        <dbReference type="EMBL" id="CEM12963.1"/>
    </source>
</evidence>
<feature type="region of interest" description="Disordered" evidence="7">
    <location>
        <begin position="204"/>
        <end position="237"/>
    </location>
</feature>
<dbReference type="Gene3D" id="3.40.50.300">
    <property type="entry name" value="P-loop containing nucleotide triphosphate hydrolases"/>
    <property type="match status" value="1"/>
</dbReference>
<feature type="compositionally biased region" description="Basic and acidic residues" evidence="7">
    <location>
        <begin position="220"/>
        <end position="229"/>
    </location>
</feature>
<dbReference type="GO" id="GO:0016887">
    <property type="term" value="F:ATP hydrolysis activity"/>
    <property type="evidence" value="ECO:0007669"/>
    <property type="project" value="InterPro"/>
</dbReference>
<reference evidence="11 12" key="1">
    <citation type="submission" date="2014-11" db="EMBL/GenBank/DDBJ databases">
        <authorList>
            <person name="Zhu J."/>
            <person name="Qi W."/>
            <person name="Song R."/>
        </authorList>
    </citation>
    <scope>NUCLEOTIDE SEQUENCE [LARGE SCALE GENOMIC DNA]</scope>
</reference>
<dbReference type="CDD" id="cd18572">
    <property type="entry name" value="ABC_6TM_TAP"/>
    <property type="match status" value="1"/>
</dbReference>
<dbReference type="FunFam" id="3.40.50.300:FF:000218">
    <property type="entry name" value="Multidrug ABC transporter ATP-binding protein"/>
    <property type="match status" value="1"/>
</dbReference>
<evidence type="ECO:0000256" key="1">
    <source>
        <dbReference type="ARBA" id="ARBA00004141"/>
    </source>
</evidence>
<dbReference type="InterPro" id="IPR017871">
    <property type="entry name" value="ABC_transporter-like_CS"/>
</dbReference>
<dbReference type="AlphaFoldDB" id="A0A0G4FHM2"/>
<name>A0A0G4FHM2_VITBC</name>
<dbReference type="PROSITE" id="PS50929">
    <property type="entry name" value="ABC_TM1F"/>
    <property type="match status" value="1"/>
</dbReference>
<dbReference type="OMA" id="MLFRYTI"/>
<feature type="domain" description="ABC transporter" evidence="9">
    <location>
        <begin position="582"/>
        <end position="820"/>
    </location>
</feature>
<feature type="transmembrane region" description="Helical" evidence="8">
    <location>
        <begin position="86"/>
        <end position="111"/>
    </location>
</feature>
<sequence length="841" mass="92390">MAFPYWRITRAPRLSVALQLTAFALYGLISPLLLGSLYGFQPELLLEQELERYSFAFSVADAVLVNVLRGGVLLFFWICAVIRRPAIYVSAIALAFTAVKTVALLIGLAISGHVGGVLTRLGTLFVCVVGGALEMYTVHQGSYKDIDPDIELDDKVQPLCTDTHAHTNTHTHTIVDHPSHSAAPTELTVDSSYTYLPPSIGTGASYRFDNEDDTDDDDNDVKNDNDDKLLTNGNDGLASGVKAPPKVSTVKCLIHYAQPDLGLIIGGGCFLVLSSLTKLMLPKFIAQCISAVLDSSASDEVFWGGVVYLVLFSILFSFFSGLRVWCTAKVEVRLVARVQRVLLANLMRKDVQYFDEHGTGALTSRLTSDATLLGSILTTNLNLVLQYSIQLVGSLLFLFLLGWQLACVYSAISIVFFVGTRLFGNLIRTMQRKVQDVKSDANHVADQAISLIRLVRAFASEEWECRRYNEWNRRQVLQELKIKMSYALYLPCVTIVQNGLVILVLLLGAWYVYHGYMSGEALTAFLLYSQGVGDPMINLAQQVVALATGLGAGEKIFEIIAEKPTLPISGGIVPFSTPKGHLEMRGVWFAYPSAPLHAVARDINVEIRPGERVAFVGLSGSGKSSLLSLILRYFDPQRGSIAFDGHDIRVLDPRWLRNRIGIVTQESMLFGISIKDNIAYAMPDAPLADVQEAAALASCHEFIVALPQGYDTEVGERGVRLSGGQRQRLALARALMRKPTLLLLDEATSALDAKSEASVQQALDLLHSKTKMTMVIVAHRLSTVKDADRIVVMCSGRIVETGTHAQLLAQNGAYRSLIDRQLQTDLLTHTRPRSRKQSRQD</sequence>
<feature type="transmembrane region" description="Helical" evidence="8">
    <location>
        <begin position="395"/>
        <end position="423"/>
    </location>
</feature>
<dbReference type="InParanoid" id="A0A0G4FHM2"/>
<gene>
    <name evidence="11" type="ORF">Vbra_9179</name>
</gene>
<dbReference type="Pfam" id="PF00005">
    <property type="entry name" value="ABC_tran"/>
    <property type="match status" value="1"/>
</dbReference>
<dbReference type="Gene3D" id="1.20.1560.10">
    <property type="entry name" value="ABC transporter type 1, transmembrane domain"/>
    <property type="match status" value="1"/>
</dbReference>
<dbReference type="PANTHER" id="PTHR43394:SF19">
    <property type="entry name" value="ABC TRANSPORTER B FAMILY"/>
    <property type="match status" value="1"/>
</dbReference>
<dbReference type="GO" id="GO:0016020">
    <property type="term" value="C:membrane"/>
    <property type="evidence" value="ECO:0007669"/>
    <property type="project" value="UniProtKB-SubCell"/>
</dbReference>
<feature type="transmembrane region" description="Helical" evidence="8">
    <location>
        <begin position="370"/>
        <end position="389"/>
    </location>
</feature>
<dbReference type="SUPFAM" id="SSF52540">
    <property type="entry name" value="P-loop containing nucleoside triphosphate hydrolases"/>
    <property type="match status" value="1"/>
</dbReference>
<dbReference type="InterPro" id="IPR003593">
    <property type="entry name" value="AAA+_ATPase"/>
</dbReference>
<keyword evidence="5 8" id="KW-1133">Transmembrane helix</keyword>
<feature type="transmembrane region" description="Helical" evidence="8">
    <location>
        <begin position="20"/>
        <end position="41"/>
    </location>
</feature>
<keyword evidence="4" id="KW-0067">ATP-binding</keyword>
<protein>
    <submittedName>
        <fullName evidence="11">Uncharacterized protein</fullName>
    </submittedName>
</protein>
<dbReference type="PANTHER" id="PTHR43394">
    <property type="entry name" value="ATP-DEPENDENT PERMEASE MDL1, MITOCHONDRIAL"/>
    <property type="match status" value="1"/>
</dbReference>
<dbReference type="STRING" id="1169540.A0A0G4FHM2"/>
<dbReference type="SMART" id="SM00382">
    <property type="entry name" value="AAA"/>
    <property type="match status" value="1"/>
</dbReference>
<dbReference type="InterPro" id="IPR039421">
    <property type="entry name" value="Type_1_exporter"/>
</dbReference>
<feature type="compositionally biased region" description="Acidic residues" evidence="7">
    <location>
        <begin position="210"/>
        <end position="219"/>
    </location>
</feature>
<evidence type="ECO:0000256" key="6">
    <source>
        <dbReference type="ARBA" id="ARBA00023136"/>
    </source>
</evidence>